<comment type="caution">
    <text evidence="2">The sequence shown here is derived from an EMBL/GenBank/DDBJ whole genome shotgun (WGS) entry which is preliminary data.</text>
</comment>
<feature type="compositionally biased region" description="Basic and acidic residues" evidence="1">
    <location>
        <begin position="1"/>
        <end position="10"/>
    </location>
</feature>
<feature type="region of interest" description="Disordered" evidence="1">
    <location>
        <begin position="55"/>
        <end position="107"/>
    </location>
</feature>
<feature type="region of interest" description="Disordered" evidence="1">
    <location>
        <begin position="137"/>
        <end position="158"/>
    </location>
</feature>
<name>A0A2C5ZM25_9HYPO</name>
<dbReference type="EMBL" id="NJES01000018">
    <property type="protein sequence ID" value="PHH80361.1"/>
    <property type="molecule type" value="Genomic_DNA"/>
</dbReference>
<keyword evidence="3" id="KW-1185">Reference proteome</keyword>
<evidence type="ECO:0000313" key="3">
    <source>
        <dbReference type="Proteomes" id="UP000226431"/>
    </source>
</evidence>
<accession>A0A2C5ZM25</accession>
<evidence type="ECO:0000313" key="2">
    <source>
        <dbReference type="EMBL" id="PHH80361.1"/>
    </source>
</evidence>
<reference evidence="2 3" key="1">
    <citation type="submission" date="2017-06" db="EMBL/GenBank/DDBJ databases">
        <title>Ant-infecting Ophiocordyceps genomes reveal a high diversity of potential behavioral manipulation genes and a possible major role for enterotoxins.</title>
        <authorList>
            <person name="De Bekker C."/>
            <person name="Evans H.C."/>
            <person name="Brachmann A."/>
            <person name="Hughes D.P."/>
        </authorList>
    </citation>
    <scope>NUCLEOTIDE SEQUENCE [LARGE SCALE GENOMIC DNA]</scope>
    <source>
        <strain evidence="2 3">Map16</strain>
    </source>
</reference>
<gene>
    <name evidence="2" type="ORF">CDD80_1806</name>
</gene>
<feature type="region of interest" description="Disordered" evidence="1">
    <location>
        <begin position="1"/>
        <end position="32"/>
    </location>
</feature>
<feature type="compositionally biased region" description="Low complexity" evidence="1">
    <location>
        <begin position="144"/>
        <end position="158"/>
    </location>
</feature>
<protein>
    <submittedName>
        <fullName evidence="2">Uncharacterized protein</fullName>
    </submittedName>
</protein>
<sequence>MRETTDEKNRQGCRQPARPSPAFAEAPPPTPSLSLLATTVRLSSSECRHRASLLQALSSSPEPPIVATVATAPRPPRYASASPDLTTKPRSCIRPDDRNSPPPPALRRLSAGVRVAECSASIGDVLYPSCAASAAEENLSFASTTQPPTQPTTQFPTP</sequence>
<evidence type="ECO:0000256" key="1">
    <source>
        <dbReference type="SAM" id="MobiDB-lite"/>
    </source>
</evidence>
<organism evidence="2 3">
    <name type="scientific">Ophiocordyceps camponoti-rufipedis</name>
    <dbReference type="NCBI Taxonomy" id="2004952"/>
    <lineage>
        <taxon>Eukaryota</taxon>
        <taxon>Fungi</taxon>
        <taxon>Dikarya</taxon>
        <taxon>Ascomycota</taxon>
        <taxon>Pezizomycotina</taxon>
        <taxon>Sordariomycetes</taxon>
        <taxon>Hypocreomycetidae</taxon>
        <taxon>Hypocreales</taxon>
        <taxon>Ophiocordycipitaceae</taxon>
        <taxon>Ophiocordyceps</taxon>
    </lineage>
</organism>
<dbReference type="AlphaFoldDB" id="A0A2C5ZM25"/>
<proteinExistence type="predicted"/>
<dbReference type="Proteomes" id="UP000226431">
    <property type="component" value="Unassembled WGS sequence"/>
</dbReference>